<feature type="non-terminal residue" evidence="2">
    <location>
        <position position="51"/>
    </location>
</feature>
<dbReference type="Proteomes" id="UP000292082">
    <property type="component" value="Unassembled WGS sequence"/>
</dbReference>
<sequence>PTLPLELEHMIIGYLHADKSALKAASLVCKDWTCAARRHLFRSVSVIGVND</sequence>
<evidence type="ECO:0000259" key="1">
    <source>
        <dbReference type="Pfam" id="PF12937"/>
    </source>
</evidence>
<organism evidence="2">
    <name type="scientific">Dichomitus squalens</name>
    <dbReference type="NCBI Taxonomy" id="114155"/>
    <lineage>
        <taxon>Eukaryota</taxon>
        <taxon>Fungi</taxon>
        <taxon>Dikarya</taxon>
        <taxon>Basidiomycota</taxon>
        <taxon>Agaricomycotina</taxon>
        <taxon>Agaricomycetes</taxon>
        <taxon>Polyporales</taxon>
        <taxon>Polyporaceae</taxon>
        <taxon>Dichomitus</taxon>
    </lineage>
</organism>
<name>A0A4Q9MIP7_9APHY</name>
<evidence type="ECO:0000313" key="4">
    <source>
        <dbReference type="Proteomes" id="UP000292082"/>
    </source>
</evidence>
<dbReference type="InterPro" id="IPR036047">
    <property type="entry name" value="F-box-like_dom_sf"/>
</dbReference>
<dbReference type="Proteomes" id="UP000292957">
    <property type="component" value="Unassembled WGS sequence"/>
</dbReference>
<dbReference type="EMBL" id="ML145260">
    <property type="protein sequence ID" value="TBU52233.1"/>
    <property type="molecule type" value="Genomic_DNA"/>
</dbReference>
<feature type="domain" description="F-box" evidence="1">
    <location>
        <begin position="2"/>
        <end position="44"/>
    </location>
</feature>
<accession>A0A4Q9MIP7</accession>
<dbReference type="AlphaFoldDB" id="A0A4Q9MIP7"/>
<evidence type="ECO:0000313" key="2">
    <source>
        <dbReference type="EMBL" id="TBU26052.1"/>
    </source>
</evidence>
<dbReference type="SUPFAM" id="SSF81383">
    <property type="entry name" value="F-box domain"/>
    <property type="match status" value="1"/>
</dbReference>
<dbReference type="InterPro" id="IPR001810">
    <property type="entry name" value="F-box_dom"/>
</dbReference>
<dbReference type="EMBL" id="ML143451">
    <property type="protein sequence ID" value="TBU26052.1"/>
    <property type="molecule type" value="Genomic_DNA"/>
</dbReference>
<keyword evidence="4" id="KW-1185">Reference proteome</keyword>
<dbReference type="Pfam" id="PF12937">
    <property type="entry name" value="F-box-like"/>
    <property type="match status" value="1"/>
</dbReference>
<protein>
    <recommendedName>
        <fullName evidence="1">F-box domain-containing protein</fullName>
    </recommendedName>
</protein>
<reference evidence="2 4" key="1">
    <citation type="submission" date="2019-01" db="EMBL/GenBank/DDBJ databases">
        <title>Draft genome sequences of three monokaryotic isolates of the white-rot basidiomycete fungus Dichomitus squalens.</title>
        <authorList>
            <consortium name="DOE Joint Genome Institute"/>
            <person name="Lopez S.C."/>
            <person name="Andreopoulos B."/>
            <person name="Pangilinan J."/>
            <person name="Lipzen A."/>
            <person name="Riley R."/>
            <person name="Ahrendt S."/>
            <person name="Ng V."/>
            <person name="Barry K."/>
            <person name="Daum C."/>
            <person name="Grigoriev I.V."/>
            <person name="Hilden K.S."/>
            <person name="Makela M.R."/>
            <person name="de Vries R.P."/>
        </authorList>
    </citation>
    <scope>NUCLEOTIDE SEQUENCE [LARGE SCALE GENOMIC DNA]</scope>
    <source>
        <strain evidence="3 4">CBS 464.89</strain>
        <strain evidence="2">OM18370.1</strain>
    </source>
</reference>
<proteinExistence type="predicted"/>
<evidence type="ECO:0000313" key="3">
    <source>
        <dbReference type="EMBL" id="TBU52233.1"/>
    </source>
</evidence>
<dbReference type="OrthoDB" id="2758403at2759"/>
<gene>
    <name evidence="3" type="ORF">BD310DRAFT_788464</name>
    <name evidence="2" type="ORF">BD311DRAFT_597465</name>
</gene>
<feature type="non-terminal residue" evidence="2">
    <location>
        <position position="1"/>
    </location>
</feature>